<feature type="domain" description="Rhodanese" evidence="7">
    <location>
        <begin position="471"/>
        <end position="549"/>
    </location>
</feature>
<keyword evidence="9" id="KW-1185">Reference proteome</keyword>
<dbReference type="PRINTS" id="PR00368">
    <property type="entry name" value="FADPNR"/>
</dbReference>
<evidence type="ECO:0000256" key="1">
    <source>
        <dbReference type="ARBA" id="ARBA00001974"/>
    </source>
</evidence>
<dbReference type="Gene3D" id="3.50.50.60">
    <property type="entry name" value="FAD/NAD(P)-binding domain"/>
    <property type="match status" value="2"/>
</dbReference>
<dbReference type="InterPro" id="IPR023753">
    <property type="entry name" value="FAD/NAD-binding_dom"/>
</dbReference>
<dbReference type="InterPro" id="IPR036873">
    <property type="entry name" value="Rhodanese-like_dom_sf"/>
</dbReference>
<dbReference type="InterPro" id="IPR050260">
    <property type="entry name" value="FAD-bd_OxRdtase"/>
</dbReference>
<dbReference type="EMBL" id="HE717023">
    <property type="protein sequence ID" value="CCG47342.1"/>
    <property type="molecule type" value="Genomic_DNA"/>
</dbReference>
<proteinExistence type="inferred from homology"/>
<gene>
    <name evidence="8" type="ordered locus">HBHAL_5006</name>
</gene>
<evidence type="ECO:0000256" key="6">
    <source>
        <dbReference type="ARBA" id="ARBA00023284"/>
    </source>
</evidence>
<dbReference type="eggNOG" id="COG0446">
    <property type="taxonomic scope" value="Bacteria"/>
</dbReference>
<dbReference type="PANTHER" id="PTHR43429">
    <property type="entry name" value="PYRIDINE NUCLEOTIDE-DISULFIDE OXIDOREDUCTASE DOMAIN-CONTAINING"/>
    <property type="match status" value="1"/>
</dbReference>
<evidence type="ECO:0000256" key="3">
    <source>
        <dbReference type="ARBA" id="ARBA00022630"/>
    </source>
</evidence>
<sequence length="558" mass="61130">MMGRKIIIVGGVAGGATAAARLRRLSEEDEIIVLEKGEYISYANCGLPYYIGGVITDRDALLVQTVEGMSKKFKLDIRNLSEAVEIDRELQTLTIKNLKTGTVYKESYDKLILSPGARPIIPNLEGYKEAANIFTLRSVPDTDQIKHWIDERKAQEAVIIGGGFIGLEMAENLMHRGIKVSLVELGNQVMSSLDYEMSAIVYQELLDQGVNVIMEDGVKAFRDQGSTVELQSGRLLSSDLTILSIGVRAENELAKTAGLSTGKRGGIIVNEHLQTDDKNIYAIGDAIEVKDYIQQTQTMVPLAWPANRQGRLVADHIHGKAVSYNGTLGTSVAKVFNLTVAATGNNEKLLDQLGIPFEAVHVHPSSNASYYPGGRPLSLKLLFDPNTGKIFGAQAVGVKGVEKRIDVIATAIKGNLTVEDLADLELSYAPPYSSAKDPVNMAGYVAANIVDKELSVVHYDEIDEIVAWGGVLLDVREPEERERGFIQGSINIPLGQLRERRHELPKNHPIYVTCQVGMRGYLAVKTLMNYGYQAVNLSGGYKTYEMVQRIKNKEAAPL</sequence>
<dbReference type="Proteomes" id="UP000007397">
    <property type="component" value="Chromosome"/>
</dbReference>
<dbReference type="HOGENOM" id="CLU_003291_1_2_9"/>
<evidence type="ECO:0000256" key="2">
    <source>
        <dbReference type="ARBA" id="ARBA00009130"/>
    </source>
</evidence>
<comment type="cofactor">
    <cofactor evidence="1">
        <name>FAD</name>
        <dbReference type="ChEBI" id="CHEBI:57692"/>
    </cofactor>
</comment>
<dbReference type="InterPro" id="IPR001763">
    <property type="entry name" value="Rhodanese-like_dom"/>
</dbReference>
<evidence type="ECO:0000256" key="4">
    <source>
        <dbReference type="ARBA" id="ARBA00022827"/>
    </source>
</evidence>
<dbReference type="SUPFAM" id="SSF55424">
    <property type="entry name" value="FAD/NAD-linked reductases, dimerisation (C-terminal) domain"/>
    <property type="match status" value="1"/>
</dbReference>
<evidence type="ECO:0000313" key="9">
    <source>
        <dbReference type="Proteomes" id="UP000007397"/>
    </source>
</evidence>
<accession>I0JT70</accession>
<comment type="similarity">
    <text evidence="2">Belongs to the class-III pyridine nucleotide-disulfide oxidoreductase family.</text>
</comment>
<evidence type="ECO:0000313" key="8">
    <source>
        <dbReference type="EMBL" id="CCG47342.1"/>
    </source>
</evidence>
<dbReference type="AlphaFoldDB" id="I0JT70"/>
<dbReference type="Pfam" id="PF07992">
    <property type="entry name" value="Pyr_redox_2"/>
    <property type="match status" value="1"/>
</dbReference>
<dbReference type="PANTHER" id="PTHR43429:SF1">
    <property type="entry name" value="NAD(P)H SULFUR OXIDOREDUCTASE (COA-DEPENDENT)"/>
    <property type="match status" value="1"/>
</dbReference>
<reference evidence="8 9" key="1">
    <citation type="journal article" date="2013" name="Environ. Microbiol.">
        <title>Chloride and organic osmolytes: a hybrid strategy to cope with elevated salinities by the moderately halophilic, chloride-dependent bacterium Halobacillus halophilus.</title>
        <authorList>
            <person name="Saum S.H."/>
            <person name="Pfeiffer F."/>
            <person name="Palm P."/>
            <person name="Rampp M."/>
            <person name="Schuster S.C."/>
            <person name="Muller V."/>
            <person name="Oesterhelt D."/>
        </authorList>
    </citation>
    <scope>NUCLEOTIDE SEQUENCE [LARGE SCALE GENOMIC DNA]</scope>
    <source>
        <strain evidence="9">ATCC 35676 / DSM 2266 / JCM 20832 / KCTC 3685 / LMG 17431 / NBRC 102448 / NCIMB 2269</strain>
    </source>
</reference>
<dbReference type="Gene3D" id="3.40.250.10">
    <property type="entry name" value="Rhodanese-like domain"/>
    <property type="match status" value="1"/>
</dbReference>
<evidence type="ECO:0000259" key="7">
    <source>
        <dbReference type="PROSITE" id="PS50206"/>
    </source>
</evidence>
<keyword evidence="5" id="KW-0560">Oxidoreductase</keyword>
<dbReference type="PATRIC" id="fig|866895.3.peg.4046"/>
<protein>
    <submittedName>
        <fullName evidence="8">FAD-dependent pyridine nucleotide-disulfide oxidoreductase</fullName>
    </submittedName>
</protein>
<dbReference type="GO" id="GO:0016491">
    <property type="term" value="F:oxidoreductase activity"/>
    <property type="evidence" value="ECO:0007669"/>
    <property type="project" value="UniProtKB-KW"/>
</dbReference>
<dbReference type="InterPro" id="IPR004099">
    <property type="entry name" value="Pyr_nucl-diS_OxRdtase_dimer"/>
</dbReference>
<dbReference type="PROSITE" id="PS50206">
    <property type="entry name" value="RHODANESE_3"/>
    <property type="match status" value="1"/>
</dbReference>
<dbReference type="SUPFAM" id="SSF51905">
    <property type="entry name" value="FAD/NAD(P)-binding domain"/>
    <property type="match status" value="2"/>
</dbReference>
<dbReference type="SMART" id="SM00450">
    <property type="entry name" value="RHOD"/>
    <property type="match status" value="1"/>
</dbReference>
<dbReference type="SUPFAM" id="SSF52821">
    <property type="entry name" value="Rhodanese/Cell cycle control phosphatase"/>
    <property type="match status" value="1"/>
</dbReference>
<keyword evidence="6" id="KW-0676">Redox-active center</keyword>
<dbReference type="PRINTS" id="PR00411">
    <property type="entry name" value="PNDRDTASEI"/>
</dbReference>
<name>I0JT70_HALH3</name>
<dbReference type="STRING" id="866895.HBHAL_5006"/>
<evidence type="ECO:0000256" key="5">
    <source>
        <dbReference type="ARBA" id="ARBA00023002"/>
    </source>
</evidence>
<dbReference type="InterPro" id="IPR036188">
    <property type="entry name" value="FAD/NAD-bd_sf"/>
</dbReference>
<dbReference type="InterPro" id="IPR016156">
    <property type="entry name" value="FAD/NAD-linked_Rdtase_dimer_sf"/>
</dbReference>
<keyword evidence="3" id="KW-0285">Flavoprotein</keyword>
<dbReference type="Pfam" id="PF02852">
    <property type="entry name" value="Pyr_redox_dim"/>
    <property type="match status" value="1"/>
</dbReference>
<organism evidence="8 9">
    <name type="scientific">Halobacillus halophilus (strain ATCC 35676 / DSM 2266 / JCM 20832 / KCTC 3685 / LMG 17431 / NBRC 102448 / NCIMB 2269)</name>
    <name type="common">Sporosarcina halophila</name>
    <dbReference type="NCBI Taxonomy" id="866895"/>
    <lineage>
        <taxon>Bacteria</taxon>
        <taxon>Bacillati</taxon>
        <taxon>Bacillota</taxon>
        <taxon>Bacilli</taxon>
        <taxon>Bacillales</taxon>
        <taxon>Bacillaceae</taxon>
        <taxon>Halobacillus</taxon>
    </lineage>
</organism>
<dbReference type="eggNOG" id="COG0607">
    <property type="taxonomic scope" value="Bacteria"/>
</dbReference>
<keyword evidence="4" id="KW-0274">FAD</keyword>
<dbReference type="KEGG" id="hhd:HBHAL_5006"/>
<dbReference type="Pfam" id="PF00581">
    <property type="entry name" value="Rhodanese"/>
    <property type="match status" value="1"/>
</dbReference>